<protein>
    <submittedName>
        <fullName evidence="3">SLBP_RNA_bind domain-containing protein</fullName>
    </submittedName>
</protein>
<evidence type="ECO:0000313" key="3">
    <source>
        <dbReference type="WBParaSite" id="HPBE_0001057101-mRNA-1"/>
    </source>
</evidence>
<dbReference type="AlphaFoldDB" id="A0A183FRT1"/>
<evidence type="ECO:0000313" key="1">
    <source>
        <dbReference type="EMBL" id="VDO85552.1"/>
    </source>
</evidence>
<accession>A0A3P8CMV9</accession>
<dbReference type="Proteomes" id="UP000050761">
    <property type="component" value="Unassembled WGS sequence"/>
</dbReference>
<reference evidence="3" key="2">
    <citation type="submission" date="2019-09" db="UniProtKB">
        <authorList>
            <consortium name="WormBaseParasite"/>
        </authorList>
    </citation>
    <scope>IDENTIFICATION</scope>
</reference>
<gene>
    <name evidence="1" type="ORF">HPBE_LOCUS10572</name>
</gene>
<sequence>MSSAAAAPAVLQNDFDPRLQARFAPRPYLEYKHLPYYGGRTDVQVSHMTLDDGRERTMDVDPVAEQIERNRRIVEQMSPVLKYKEMMRKCRSRAAPRRKFSIAQGYPRITRWKSSSSTQSRVGFGGAQICPNNVAPNW</sequence>
<proteinExistence type="predicted"/>
<dbReference type="OrthoDB" id="5851708at2759"/>
<organism evidence="2 3">
    <name type="scientific">Heligmosomoides polygyrus</name>
    <name type="common">Parasitic roundworm</name>
    <dbReference type="NCBI Taxonomy" id="6339"/>
    <lineage>
        <taxon>Eukaryota</taxon>
        <taxon>Metazoa</taxon>
        <taxon>Ecdysozoa</taxon>
        <taxon>Nematoda</taxon>
        <taxon>Chromadorea</taxon>
        <taxon>Rhabditida</taxon>
        <taxon>Rhabditina</taxon>
        <taxon>Rhabditomorpha</taxon>
        <taxon>Strongyloidea</taxon>
        <taxon>Heligmosomidae</taxon>
        <taxon>Heligmosomoides</taxon>
    </lineage>
</organism>
<accession>A0A183FRT1</accession>
<evidence type="ECO:0000313" key="2">
    <source>
        <dbReference type="Proteomes" id="UP000050761"/>
    </source>
</evidence>
<keyword evidence="2" id="KW-1185">Reference proteome</keyword>
<dbReference type="WBParaSite" id="HPBE_0001057101-mRNA-1">
    <property type="protein sequence ID" value="HPBE_0001057101-mRNA-1"/>
    <property type="gene ID" value="HPBE_0001057101"/>
</dbReference>
<dbReference type="EMBL" id="UZAH01026808">
    <property type="protein sequence ID" value="VDO85552.1"/>
    <property type="molecule type" value="Genomic_DNA"/>
</dbReference>
<reference evidence="1 2" key="1">
    <citation type="submission" date="2018-11" db="EMBL/GenBank/DDBJ databases">
        <authorList>
            <consortium name="Pathogen Informatics"/>
        </authorList>
    </citation>
    <scope>NUCLEOTIDE SEQUENCE [LARGE SCALE GENOMIC DNA]</scope>
</reference>
<name>A0A183FRT1_HELPZ</name>